<dbReference type="Gene3D" id="3.30.70.1520">
    <property type="entry name" value="Heterotetrameric sarcosine oxidase"/>
    <property type="match status" value="1"/>
</dbReference>
<dbReference type="Proteomes" id="UP001210380">
    <property type="component" value="Unassembled WGS sequence"/>
</dbReference>
<gene>
    <name evidence="1" type="ORF">OU415_13175</name>
</gene>
<dbReference type="EMBL" id="JAQGLA010000015">
    <property type="protein sequence ID" value="MDA3626392.1"/>
    <property type="molecule type" value="Genomic_DNA"/>
</dbReference>
<dbReference type="Pfam" id="PF04268">
    <property type="entry name" value="SoxG"/>
    <property type="match status" value="1"/>
</dbReference>
<keyword evidence="2" id="KW-1185">Reference proteome</keyword>
<reference evidence="1 2" key="1">
    <citation type="submission" date="2022-11" db="EMBL/GenBank/DDBJ databases">
        <title>Draft genome sequence of Saccharopolyspora sp. WRP15-2 isolated from rhizosphere soils of wild rice in Thailand.</title>
        <authorList>
            <person name="Duangmal K."/>
            <person name="Kammanee S."/>
            <person name="Muangham S."/>
        </authorList>
    </citation>
    <scope>NUCLEOTIDE SEQUENCE [LARGE SCALE GENOMIC DNA]</scope>
    <source>
        <strain evidence="1 2">WRP15-2</strain>
    </source>
</reference>
<comment type="caution">
    <text evidence="1">The sequence shown here is derived from an EMBL/GenBank/DDBJ whole genome shotgun (WGS) entry which is preliminary data.</text>
</comment>
<evidence type="ECO:0000313" key="2">
    <source>
        <dbReference type="Proteomes" id="UP001210380"/>
    </source>
</evidence>
<dbReference type="InterPro" id="IPR027266">
    <property type="entry name" value="TrmE/GcvT-like"/>
</dbReference>
<dbReference type="SUPFAM" id="SSF103025">
    <property type="entry name" value="Folate-binding domain"/>
    <property type="match status" value="1"/>
</dbReference>
<dbReference type="RefSeq" id="WP_270948983.1">
    <property type="nucleotide sequence ID" value="NZ_JAQGLA010000015.1"/>
</dbReference>
<name>A0ABT4UXG4_9PSEU</name>
<protein>
    <submittedName>
        <fullName evidence="1">Sarcosine oxidase subunit gamma</fullName>
    </submittedName>
</protein>
<proteinExistence type="predicted"/>
<organism evidence="1 2">
    <name type="scientific">Saccharopolyspora oryzae</name>
    <dbReference type="NCBI Taxonomy" id="2997343"/>
    <lineage>
        <taxon>Bacteria</taxon>
        <taxon>Bacillati</taxon>
        <taxon>Actinomycetota</taxon>
        <taxon>Actinomycetes</taxon>
        <taxon>Pseudonocardiales</taxon>
        <taxon>Pseudonocardiaceae</taxon>
        <taxon>Saccharopolyspora</taxon>
    </lineage>
</organism>
<dbReference type="Gene3D" id="3.30.1360.120">
    <property type="entry name" value="Probable tRNA modification gtpase trme, domain 1"/>
    <property type="match status" value="1"/>
</dbReference>
<evidence type="ECO:0000313" key="1">
    <source>
        <dbReference type="EMBL" id="MDA3626392.1"/>
    </source>
</evidence>
<dbReference type="InterPro" id="IPR007375">
    <property type="entry name" value="SoxG"/>
</dbReference>
<sequence length="205" mass="22234">MTVVSPVDQEVDTLRRSPLGARATEFAARSGPAVQLVEEPFLTQVDLRVHPGSPAVARIEHALGLALPHHEPNLVSGDEDTAALWLGPDEWLLTAPDGRAPTILAALDDALSDSLGSTVDVSANRTALRLSGPMSREVLEKLCSLDLHPRWSFTPGHCAQTLIGRTQAILWQLDREPTYRILVRNSFAAYLADVLLDAMQEFTAG</sequence>
<accession>A0ABT4UXG4</accession>